<organism evidence="7">
    <name type="scientific">Tabanus bromius</name>
    <name type="common">Band-eyed brown horse fly</name>
    <dbReference type="NCBI Taxonomy" id="304241"/>
    <lineage>
        <taxon>Eukaryota</taxon>
        <taxon>Metazoa</taxon>
        <taxon>Ecdysozoa</taxon>
        <taxon>Arthropoda</taxon>
        <taxon>Hexapoda</taxon>
        <taxon>Insecta</taxon>
        <taxon>Pterygota</taxon>
        <taxon>Neoptera</taxon>
        <taxon>Endopterygota</taxon>
        <taxon>Diptera</taxon>
        <taxon>Brachycera</taxon>
        <taxon>Tabanomorpha</taxon>
        <taxon>Tabanoidea</taxon>
        <taxon>Tabanidae</taxon>
        <taxon>Tabanus</taxon>
    </lineage>
</organism>
<dbReference type="Pfam" id="PF03134">
    <property type="entry name" value="TB2_DP1_HVA22"/>
    <property type="match status" value="1"/>
</dbReference>
<reference evidence="7" key="1">
    <citation type="journal article" date="2015" name="Insect Biochem. Mol. Biol.">
        <title>An insight into the sialome of the horse fly, Tabanus bromius.</title>
        <authorList>
            <person name="Ribeiro J.M."/>
            <person name="Kazimirova M."/>
            <person name="Takac P."/>
            <person name="Andersen J.F."/>
            <person name="Francischetti I.M."/>
        </authorList>
    </citation>
    <scope>NUCLEOTIDE SEQUENCE</scope>
</reference>
<feature type="transmembrane region" description="Helical" evidence="6">
    <location>
        <begin position="36"/>
        <end position="54"/>
    </location>
</feature>
<dbReference type="PANTHER" id="PTHR12300:SF161">
    <property type="entry name" value="RECEPTOR EXPRESSION-ENHANCING PROTEIN"/>
    <property type="match status" value="1"/>
</dbReference>
<accession>A0A0K8TRV3</accession>
<proteinExistence type="evidence at transcript level"/>
<keyword evidence="7" id="KW-0675">Receptor</keyword>
<keyword evidence="4 6" id="KW-1133">Transmembrane helix</keyword>
<evidence type="ECO:0000256" key="2">
    <source>
        <dbReference type="ARBA" id="ARBA00008573"/>
    </source>
</evidence>
<name>A0A0K8TRV3_TABBR</name>
<evidence type="ECO:0000256" key="4">
    <source>
        <dbReference type="ARBA" id="ARBA00022989"/>
    </source>
</evidence>
<evidence type="ECO:0000256" key="1">
    <source>
        <dbReference type="ARBA" id="ARBA00004141"/>
    </source>
</evidence>
<protein>
    <recommendedName>
        <fullName evidence="6">Receptor expression-enhancing protein</fullName>
    </recommendedName>
</protein>
<sequence length="179" mass="20387">MAQKFEEIKSKLTAALNDDKKPWKKLFDFVEVKTNVPRVYVFLGLAGFFALYLAFGYGAQLLCNAVGVAYPAYISIHAIESSSKLDDTRWLTYWVTFGILSVIEHFSGFLCSFIPFYWLLKCIFLIWCMLPVENNGSVIIYRNIVRPYFVKHHEAADKALDDLVGKAKEVVGDVLKKAN</sequence>
<keyword evidence="5 6" id="KW-0472">Membrane</keyword>
<evidence type="ECO:0000313" key="7">
    <source>
        <dbReference type="EMBL" id="JAI16878.1"/>
    </source>
</evidence>
<feature type="transmembrane region" description="Helical" evidence="6">
    <location>
        <begin position="91"/>
        <end position="120"/>
    </location>
</feature>
<keyword evidence="3 6" id="KW-0812">Transmembrane</keyword>
<comment type="similarity">
    <text evidence="2 6">Belongs to the DP1 family.</text>
</comment>
<comment type="subcellular location">
    <subcellularLocation>
        <location evidence="1 6">Membrane</location>
        <topology evidence="1 6">Multi-pass membrane protein</topology>
    </subcellularLocation>
</comment>
<evidence type="ECO:0000256" key="5">
    <source>
        <dbReference type="ARBA" id="ARBA00023136"/>
    </source>
</evidence>
<evidence type="ECO:0000256" key="3">
    <source>
        <dbReference type="ARBA" id="ARBA00022692"/>
    </source>
</evidence>
<dbReference type="EMBL" id="GDAI01000725">
    <property type="protein sequence ID" value="JAI16878.1"/>
    <property type="molecule type" value="mRNA"/>
</dbReference>
<dbReference type="AlphaFoldDB" id="A0A0K8TRV3"/>
<dbReference type="InterPro" id="IPR004345">
    <property type="entry name" value="TB2_DP1_HVA22"/>
</dbReference>
<evidence type="ECO:0000256" key="6">
    <source>
        <dbReference type="RuleBase" id="RU362006"/>
    </source>
</evidence>
<dbReference type="PANTHER" id="PTHR12300">
    <property type="entry name" value="HVA22-LIKE PROTEINS"/>
    <property type="match status" value="1"/>
</dbReference>
<dbReference type="GO" id="GO:0016020">
    <property type="term" value="C:membrane"/>
    <property type="evidence" value="ECO:0007669"/>
    <property type="project" value="UniProtKB-SubCell"/>
</dbReference>